<dbReference type="PROSITE" id="PS51006">
    <property type="entry name" value="PABS_2"/>
    <property type="match status" value="1"/>
</dbReference>
<protein>
    <submittedName>
        <fullName evidence="5">Spermidine synthase</fullName>
    </submittedName>
</protein>
<comment type="caution">
    <text evidence="5">The sequence shown here is derived from an EMBL/GenBank/DDBJ whole genome shotgun (WGS) entry which is preliminary data.</text>
</comment>
<dbReference type="SUPFAM" id="SSF53335">
    <property type="entry name" value="S-adenosyl-L-methionine-dependent methyltransferases"/>
    <property type="match status" value="1"/>
</dbReference>
<dbReference type="PANTHER" id="PTHR11558">
    <property type="entry name" value="SPERMIDINE/SPERMINE SYNTHASE"/>
    <property type="match status" value="1"/>
</dbReference>
<dbReference type="Proteomes" id="UP000762676">
    <property type="component" value="Unassembled WGS sequence"/>
</dbReference>
<dbReference type="InterPro" id="IPR029063">
    <property type="entry name" value="SAM-dependent_MTases_sf"/>
</dbReference>
<sequence length="87" mass="9636">MAASCKEVFPSVGYALGNTPTYISGVMGYLLASNQPDMDFTKPVRCLSDEDLKSMKLRYYTSDVHTTAFNLPNYVRTALKGIVDSCR</sequence>
<organism evidence="5 6">
    <name type="scientific">Elysia marginata</name>
    <dbReference type="NCBI Taxonomy" id="1093978"/>
    <lineage>
        <taxon>Eukaryota</taxon>
        <taxon>Metazoa</taxon>
        <taxon>Spiralia</taxon>
        <taxon>Lophotrochozoa</taxon>
        <taxon>Mollusca</taxon>
        <taxon>Gastropoda</taxon>
        <taxon>Heterobranchia</taxon>
        <taxon>Euthyneura</taxon>
        <taxon>Panpulmonata</taxon>
        <taxon>Sacoglossa</taxon>
        <taxon>Placobranchoidea</taxon>
        <taxon>Plakobranchidae</taxon>
        <taxon>Elysia</taxon>
    </lineage>
</organism>
<dbReference type="EMBL" id="BMAT01009902">
    <property type="protein sequence ID" value="GFS16082.1"/>
    <property type="molecule type" value="Genomic_DNA"/>
</dbReference>
<dbReference type="GO" id="GO:0005829">
    <property type="term" value="C:cytosol"/>
    <property type="evidence" value="ECO:0007669"/>
    <property type="project" value="TreeGrafter"/>
</dbReference>
<dbReference type="GO" id="GO:0004766">
    <property type="term" value="F:spermidine synthase activity"/>
    <property type="evidence" value="ECO:0007669"/>
    <property type="project" value="TreeGrafter"/>
</dbReference>
<evidence type="ECO:0000256" key="3">
    <source>
        <dbReference type="PROSITE-ProRule" id="PRU00354"/>
    </source>
</evidence>
<dbReference type="InterPro" id="IPR030374">
    <property type="entry name" value="PABS"/>
</dbReference>
<reference evidence="5 6" key="1">
    <citation type="journal article" date="2021" name="Elife">
        <title>Chloroplast acquisition without the gene transfer in kleptoplastic sea slugs, Plakobranchus ocellatus.</title>
        <authorList>
            <person name="Maeda T."/>
            <person name="Takahashi S."/>
            <person name="Yoshida T."/>
            <person name="Shimamura S."/>
            <person name="Takaki Y."/>
            <person name="Nagai Y."/>
            <person name="Toyoda A."/>
            <person name="Suzuki Y."/>
            <person name="Arimoto A."/>
            <person name="Ishii H."/>
            <person name="Satoh N."/>
            <person name="Nishiyama T."/>
            <person name="Hasebe M."/>
            <person name="Maruyama T."/>
            <person name="Minagawa J."/>
            <person name="Obokata J."/>
            <person name="Shigenobu S."/>
        </authorList>
    </citation>
    <scope>NUCLEOTIDE SEQUENCE [LARGE SCALE GENOMIC DNA]</scope>
</reference>
<keyword evidence="2 3" id="KW-0808">Transferase</keyword>
<name>A0AAV4J040_9GAST</name>
<dbReference type="Gene3D" id="3.40.50.150">
    <property type="entry name" value="Vaccinia Virus protein VP39"/>
    <property type="match status" value="1"/>
</dbReference>
<evidence type="ECO:0000313" key="5">
    <source>
        <dbReference type="EMBL" id="GFS16082.1"/>
    </source>
</evidence>
<dbReference type="InterPro" id="IPR001045">
    <property type="entry name" value="Spermi_synthase"/>
</dbReference>
<proteinExistence type="inferred from homology"/>
<feature type="domain" description="PABS" evidence="4">
    <location>
        <begin position="1"/>
        <end position="34"/>
    </location>
</feature>
<evidence type="ECO:0000256" key="1">
    <source>
        <dbReference type="ARBA" id="ARBA00007867"/>
    </source>
</evidence>
<comment type="similarity">
    <text evidence="1">Belongs to the spermidine/spermine synthase family.</text>
</comment>
<accession>A0AAV4J040</accession>
<gene>
    <name evidence="5" type="ORF">ElyMa_004949100</name>
</gene>
<evidence type="ECO:0000256" key="2">
    <source>
        <dbReference type="ARBA" id="ARBA00022679"/>
    </source>
</evidence>
<evidence type="ECO:0000259" key="4">
    <source>
        <dbReference type="PROSITE" id="PS51006"/>
    </source>
</evidence>
<comment type="caution">
    <text evidence="3">Lacks conserved residue(s) required for the propagation of feature annotation.</text>
</comment>
<keyword evidence="3" id="KW-0620">Polyamine biosynthesis</keyword>
<dbReference type="GO" id="GO:0008295">
    <property type="term" value="P:spermidine biosynthetic process"/>
    <property type="evidence" value="ECO:0007669"/>
    <property type="project" value="TreeGrafter"/>
</dbReference>
<dbReference type="PANTHER" id="PTHR11558:SF11">
    <property type="entry name" value="SPERMIDINE SYNTHASE"/>
    <property type="match status" value="1"/>
</dbReference>
<keyword evidence="6" id="KW-1185">Reference proteome</keyword>
<dbReference type="AlphaFoldDB" id="A0AAV4J040"/>
<evidence type="ECO:0000313" key="6">
    <source>
        <dbReference type="Proteomes" id="UP000762676"/>
    </source>
</evidence>